<dbReference type="Proteomes" id="UP001238163">
    <property type="component" value="Unassembled WGS sequence"/>
</dbReference>
<accession>A0AAE3VK27</accession>
<gene>
    <name evidence="2" type="ORF">J3R75_003995</name>
</gene>
<dbReference type="RefSeq" id="WP_307265299.1">
    <property type="nucleotide sequence ID" value="NZ_JAUSVL010000001.1"/>
</dbReference>
<sequence length="294" mass="34061">MKDFNFSKMEPILQGWSADKKFLVEDHIGNKYFLRISSINKYDSKKANFELMRQTSALGVPMCEPIEFGICQDGCYSLQSWIDGVDLESEIIALSNPDQYAYGMEAGSLLKKIHSIPAPNDFEKWENRFSRKIDKKIRGYHDCPIKFDGSELMIQYINAHRHLLEGRPQCYQHGDYHVGNMMLNRTGQLIIIDFDRDDFGDPWEEFNRIVWSAQQSHFFACGMIDGYFSASAPHVFWDLLALYIASNTLSSIPWAIPFGMKEIDIMKNQAAEILGWYDGMKNTIPTWYMNCKKH</sequence>
<dbReference type="SUPFAM" id="SSF56112">
    <property type="entry name" value="Protein kinase-like (PK-like)"/>
    <property type="match status" value="1"/>
</dbReference>
<proteinExistence type="predicted"/>
<dbReference type="PANTHER" id="PTHR41283">
    <property type="entry name" value="AMINOGLYCOSIDE PHOSPHOTRANSFERASE"/>
    <property type="match status" value="1"/>
</dbReference>
<keyword evidence="3" id="KW-1185">Reference proteome</keyword>
<dbReference type="InterPro" id="IPR002575">
    <property type="entry name" value="Aminoglycoside_PTrfase"/>
</dbReference>
<evidence type="ECO:0000313" key="2">
    <source>
        <dbReference type="EMBL" id="MDQ0291888.1"/>
    </source>
</evidence>
<name>A0AAE3VK27_9BACT</name>
<dbReference type="Pfam" id="PF01636">
    <property type="entry name" value="APH"/>
    <property type="match status" value="1"/>
</dbReference>
<organism evidence="2 3">
    <name type="scientific">Oligosphaera ethanolica</name>
    <dbReference type="NCBI Taxonomy" id="760260"/>
    <lineage>
        <taxon>Bacteria</taxon>
        <taxon>Pseudomonadati</taxon>
        <taxon>Lentisphaerota</taxon>
        <taxon>Oligosphaeria</taxon>
        <taxon>Oligosphaerales</taxon>
        <taxon>Oligosphaeraceae</taxon>
        <taxon>Oligosphaera</taxon>
    </lineage>
</organism>
<keyword evidence="2" id="KW-0418">Kinase</keyword>
<dbReference type="Gene3D" id="3.90.1200.10">
    <property type="match status" value="1"/>
</dbReference>
<reference evidence="2" key="1">
    <citation type="submission" date="2023-07" db="EMBL/GenBank/DDBJ databases">
        <title>Genomic Encyclopedia of Type Strains, Phase IV (KMG-IV): sequencing the most valuable type-strain genomes for metagenomic binning, comparative biology and taxonomic classification.</title>
        <authorList>
            <person name="Goeker M."/>
        </authorList>
    </citation>
    <scope>NUCLEOTIDE SEQUENCE</scope>
    <source>
        <strain evidence="2">DSM 24202</strain>
    </source>
</reference>
<dbReference type="GO" id="GO:0016301">
    <property type="term" value="F:kinase activity"/>
    <property type="evidence" value="ECO:0007669"/>
    <property type="project" value="UniProtKB-KW"/>
</dbReference>
<evidence type="ECO:0000259" key="1">
    <source>
        <dbReference type="Pfam" id="PF01636"/>
    </source>
</evidence>
<protein>
    <submittedName>
        <fullName evidence="2">Aminoglycoside phosphotransferase (APT) family kinase protein</fullName>
    </submittedName>
</protein>
<keyword evidence="2" id="KW-0808">Transferase</keyword>
<comment type="caution">
    <text evidence="2">The sequence shown here is derived from an EMBL/GenBank/DDBJ whole genome shotgun (WGS) entry which is preliminary data.</text>
</comment>
<dbReference type="PANTHER" id="PTHR41283:SF1">
    <property type="entry name" value="AMINOGLYCOSIDE PHOSPHOTRANSFERASE DOMAIN-CONTAINING PROTEIN"/>
    <property type="match status" value="1"/>
</dbReference>
<feature type="domain" description="Aminoglycoside phosphotransferase" evidence="1">
    <location>
        <begin position="9"/>
        <end position="227"/>
    </location>
</feature>
<dbReference type="InterPro" id="IPR011009">
    <property type="entry name" value="Kinase-like_dom_sf"/>
</dbReference>
<dbReference type="EMBL" id="JAUSVL010000001">
    <property type="protein sequence ID" value="MDQ0291888.1"/>
    <property type="molecule type" value="Genomic_DNA"/>
</dbReference>
<dbReference type="AlphaFoldDB" id="A0AAE3VK27"/>
<evidence type="ECO:0000313" key="3">
    <source>
        <dbReference type="Proteomes" id="UP001238163"/>
    </source>
</evidence>